<dbReference type="GO" id="GO:0044877">
    <property type="term" value="F:protein-containing complex binding"/>
    <property type="evidence" value="ECO:0007669"/>
    <property type="project" value="TreeGrafter"/>
</dbReference>
<evidence type="ECO:0000256" key="5">
    <source>
        <dbReference type="ARBA" id="ARBA00023065"/>
    </source>
</evidence>
<keyword evidence="13" id="KW-1185">Reference proteome</keyword>
<keyword evidence="4" id="KW-1133">Transmembrane helix</keyword>
<dbReference type="InterPro" id="IPR018488">
    <property type="entry name" value="cNMP-bd_CS"/>
</dbReference>
<evidence type="ECO:0000256" key="3">
    <source>
        <dbReference type="ARBA" id="ARBA00022692"/>
    </source>
</evidence>
<dbReference type="InterPro" id="IPR050866">
    <property type="entry name" value="CNG_cation_channel"/>
</dbReference>
<keyword evidence="3" id="KW-0812">Transmembrane</keyword>
<dbReference type="PROSITE" id="PS50042">
    <property type="entry name" value="CNMP_BINDING_3"/>
    <property type="match status" value="1"/>
</dbReference>
<dbReference type="GO" id="GO:0005223">
    <property type="term" value="F:intracellularly cGMP-activated cation channel activity"/>
    <property type="evidence" value="ECO:0007669"/>
    <property type="project" value="TreeGrafter"/>
</dbReference>
<comment type="caution">
    <text evidence="12">The sequence shown here is derived from an EMBL/GenBank/DDBJ whole genome shotgun (WGS) entry which is preliminary data.</text>
</comment>
<evidence type="ECO:0000256" key="9">
    <source>
        <dbReference type="SAM" id="Coils"/>
    </source>
</evidence>
<dbReference type="GO" id="GO:0005886">
    <property type="term" value="C:plasma membrane"/>
    <property type="evidence" value="ECO:0007669"/>
    <property type="project" value="TreeGrafter"/>
</dbReference>
<dbReference type="InterPro" id="IPR018490">
    <property type="entry name" value="cNMP-bd_dom_sf"/>
</dbReference>
<dbReference type="PANTHER" id="PTHR45638">
    <property type="entry name" value="CYCLIC NUCLEOTIDE-GATED CATION CHANNEL SUBUNIT A"/>
    <property type="match status" value="1"/>
</dbReference>
<dbReference type="GO" id="GO:0005222">
    <property type="term" value="F:intracellularly cAMP-activated cation channel activity"/>
    <property type="evidence" value="ECO:0007669"/>
    <property type="project" value="TreeGrafter"/>
</dbReference>
<keyword evidence="9" id="KW-0175">Coiled coil</keyword>
<evidence type="ECO:0000259" key="11">
    <source>
        <dbReference type="PROSITE" id="PS50042"/>
    </source>
</evidence>
<evidence type="ECO:0000256" key="4">
    <source>
        <dbReference type="ARBA" id="ARBA00022989"/>
    </source>
</evidence>
<dbReference type="GO" id="GO:0017071">
    <property type="term" value="C:intracellular cyclic nucleotide activated cation channel complex"/>
    <property type="evidence" value="ECO:0007669"/>
    <property type="project" value="TreeGrafter"/>
</dbReference>
<dbReference type="AlphaFoldDB" id="A0AAW1TNY1"/>
<evidence type="ECO:0000256" key="10">
    <source>
        <dbReference type="SAM" id="MobiDB-lite"/>
    </source>
</evidence>
<protein>
    <recommendedName>
        <fullName evidence="11">Cyclic nucleotide-binding domain-containing protein</fullName>
    </recommendedName>
</protein>
<dbReference type="InterPro" id="IPR014710">
    <property type="entry name" value="RmlC-like_jellyroll"/>
</dbReference>
<keyword evidence="8" id="KW-0407">Ion channel</keyword>
<feature type="region of interest" description="Disordered" evidence="10">
    <location>
        <begin position="138"/>
        <end position="173"/>
    </location>
</feature>
<name>A0AAW1TNY1_9CUCU</name>
<keyword evidence="7" id="KW-1071">Ligand-gated ion channel</keyword>
<comment type="subcellular location">
    <subcellularLocation>
        <location evidence="1">Membrane</location>
        <topology evidence="1">Multi-pass membrane protein</topology>
    </subcellularLocation>
</comment>
<evidence type="ECO:0000313" key="13">
    <source>
        <dbReference type="Proteomes" id="UP001431783"/>
    </source>
</evidence>
<dbReference type="Gene3D" id="2.60.120.10">
    <property type="entry name" value="Jelly Rolls"/>
    <property type="match status" value="1"/>
</dbReference>
<accession>A0AAW1TNY1</accession>
<sequence>MYIVNRGRLQVVADNGRTVLATLKAGSYFGEISILNMGTAGNRRTASVRSVGYSDLFVLSKKDMWDVLKEYPAARVRLEAIAVKRLEKYKRAPLEKAAMGRSQSTPGLVESKGKVPLEDMLLQPVLVGLTTAFPRSFIDSPTPGTACPESPARSTSSERSHHTPVSQPRSGTTIHCDSMTQLVSGTTSPLLLGSHEVLESEIKRLRERLHTVEAENTAMSVKLNQQQWELENRLAEIEMQICGSRSTSSLEDNERNRESII</sequence>
<keyword evidence="2" id="KW-0813">Transport</keyword>
<dbReference type="EMBL" id="JARQZJ010000001">
    <property type="protein sequence ID" value="KAK9869465.1"/>
    <property type="molecule type" value="Genomic_DNA"/>
</dbReference>
<evidence type="ECO:0000256" key="8">
    <source>
        <dbReference type="ARBA" id="ARBA00023303"/>
    </source>
</evidence>
<dbReference type="Pfam" id="PF00027">
    <property type="entry name" value="cNMP_binding"/>
    <property type="match status" value="1"/>
</dbReference>
<evidence type="ECO:0000256" key="6">
    <source>
        <dbReference type="ARBA" id="ARBA00023136"/>
    </source>
</evidence>
<evidence type="ECO:0000256" key="2">
    <source>
        <dbReference type="ARBA" id="ARBA00022448"/>
    </source>
</evidence>
<dbReference type="PROSITE" id="PS00889">
    <property type="entry name" value="CNMP_BINDING_2"/>
    <property type="match status" value="1"/>
</dbReference>
<dbReference type="CDD" id="cd00038">
    <property type="entry name" value="CAP_ED"/>
    <property type="match status" value="1"/>
</dbReference>
<evidence type="ECO:0000313" key="12">
    <source>
        <dbReference type="EMBL" id="KAK9869465.1"/>
    </source>
</evidence>
<dbReference type="GO" id="GO:0030553">
    <property type="term" value="F:cGMP binding"/>
    <property type="evidence" value="ECO:0007669"/>
    <property type="project" value="TreeGrafter"/>
</dbReference>
<keyword evidence="6" id="KW-0472">Membrane</keyword>
<reference evidence="12 13" key="1">
    <citation type="submission" date="2023-03" db="EMBL/GenBank/DDBJ databases">
        <title>Genome insight into feeding habits of ladybird beetles.</title>
        <authorList>
            <person name="Li H.-S."/>
            <person name="Huang Y.-H."/>
            <person name="Pang H."/>
        </authorList>
    </citation>
    <scope>NUCLEOTIDE SEQUENCE [LARGE SCALE GENOMIC DNA]</scope>
    <source>
        <strain evidence="12">SYSU_2023b</strain>
        <tissue evidence="12">Whole body</tissue>
    </source>
</reference>
<proteinExistence type="predicted"/>
<dbReference type="InterPro" id="IPR000595">
    <property type="entry name" value="cNMP-bd_dom"/>
</dbReference>
<feature type="compositionally biased region" description="Polar residues" evidence="10">
    <location>
        <begin position="162"/>
        <end position="173"/>
    </location>
</feature>
<evidence type="ECO:0000256" key="7">
    <source>
        <dbReference type="ARBA" id="ARBA00023286"/>
    </source>
</evidence>
<keyword evidence="5" id="KW-0406">Ion transport</keyword>
<dbReference type="PANTHER" id="PTHR45638:SF4">
    <property type="entry name" value="CYCLIC NUCLEOTIDE-BINDING DOMAIN-CONTAINING PROTEIN"/>
    <property type="match status" value="1"/>
</dbReference>
<feature type="domain" description="Cyclic nucleotide-binding" evidence="11">
    <location>
        <begin position="1"/>
        <end position="85"/>
    </location>
</feature>
<feature type="coiled-coil region" evidence="9">
    <location>
        <begin position="195"/>
        <end position="240"/>
    </location>
</feature>
<organism evidence="12 13">
    <name type="scientific">Henosepilachna vigintioctopunctata</name>
    <dbReference type="NCBI Taxonomy" id="420089"/>
    <lineage>
        <taxon>Eukaryota</taxon>
        <taxon>Metazoa</taxon>
        <taxon>Ecdysozoa</taxon>
        <taxon>Arthropoda</taxon>
        <taxon>Hexapoda</taxon>
        <taxon>Insecta</taxon>
        <taxon>Pterygota</taxon>
        <taxon>Neoptera</taxon>
        <taxon>Endopterygota</taxon>
        <taxon>Coleoptera</taxon>
        <taxon>Polyphaga</taxon>
        <taxon>Cucujiformia</taxon>
        <taxon>Coccinelloidea</taxon>
        <taxon>Coccinellidae</taxon>
        <taxon>Epilachninae</taxon>
        <taxon>Epilachnini</taxon>
        <taxon>Henosepilachna</taxon>
    </lineage>
</organism>
<dbReference type="Proteomes" id="UP001431783">
    <property type="component" value="Unassembled WGS sequence"/>
</dbReference>
<dbReference type="SUPFAM" id="SSF51206">
    <property type="entry name" value="cAMP-binding domain-like"/>
    <property type="match status" value="1"/>
</dbReference>
<gene>
    <name evidence="12" type="ORF">WA026_003220</name>
</gene>
<evidence type="ECO:0000256" key="1">
    <source>
        <dbReference type="ARBA" id="ARBA00004141"/>
    </source>
</evidence>